<feature type="region of interest" description="Disordered" evidence="4">
    <location>
        <begin position="543"/>
        <end position="569"/>
    </location>
</feature>
<dbReference type="AlphaFoldDB" id="A0AAD5L047"/>
<feature type="compositionally biased region" description="Polar residues" evidence="4">
    <location>
        <begin position="590"/>
        <end position="616"/>
    </location>
</feature>
<keyword evidence="7" id="KW-1185">Reference proteome</keyword>
<evidence type="ECO:0000313" key="7">
    <source>
        <dbReference type="Proteomes" id="UP000820818"/>
    </source>
</evidence>
<feature type="domain" description="MULE transposase" evidence="5">
    <location>
        <begin position="195"/>
        <end position="271"/>
    </location>
</feature>
<dbReference type="EMBL" id="WJBH02000008">
    <property type="protein sequence ID" value="KAI9553780.1"/>
    <property type="molecule type" value="Genomic_DNA"/>
</dbReference>
<dbReference type="PROSITE" id="PS00518">
    <property type="entry name" value="ZF_RING_1"/>
    <property type="match status" value="1"/>
</dbReference>
<evidence type="ECO:0000256" key="1">
    <source>
        <dbReference type="ARBA" id="ARBA00022723"/>
    </source>
</evidence>
<dbReference type="Pfam" id="PF10551">
    <property type="entry name" value="MULE"/>
    <property type="match status" value="1"/>
</dbReference>
<dbReference type="InterPro" id="IPR017907">
    <property type="entry name" value="Znf_RING_CS"/>
</dbReference>
<keyword evidence="1" id="KW-0479">Metal-binding</keyword>
<evidence type="ECO:0000259" key="5">
    <source>
        <dbReference type="Pfam" id="PF10551"/>
    </source>
</evidence>
<dbReference type="PANTHER" id="PTHR47160:SF10">
    <property type="entry name" value="MULE TRANSPOSASE DOMAIN-CONTAINING PROTEIN"/>
    <property type="match status" value="1"/>
</dbReference>
<dbReference type="InterPro" id="IPR013083">
    <property type="entry name" value="Znf_RING/FYVE/PHD"/>
</dbReference>
<evidence type="ECO:0000313" key="6">
    <source>
        <dbReference type="EMBL" id="KAI9553780.1"/>
    </source>
</evidence>
<gene>
    <name evidence="6" type="ORF">GHT06_019044</name>
</gene>
<feature type="region of interest" description="Disordered" evidence="4">
    <location>
        <begin position="582"/>
        <end position="616"/>
    </location>
</feature>
<dbReference type="PANTHER" id="PTHR47160">
    <property type="entry name" value="PUTATIVE-RELATED"/>
    <property type="match status" value="1"/>
</dbReference>
<feature type="compositionally biased region" description="Polar residues" evidence="4">
    <location>
        <begin position="543"/>
        <end position="556"/>
    </location>
</feature>
<protein>
    <recommendedName>
        <fullName evidence="5">MULE transposase domain-containing protein</fullName>
    </recommendedName>
</protein>
<dbReference type="Proteomes" id="UP000820818">
    <property type="component" value="Linkage Group LG8"/>
</dbReference>
<organism evidence="6 7">
    <name type="scientific">Daphnia sinensis</name>
    <dbReference type="NCBI Taxonomy" id="1820382"/>
    <lineage>
        <taxon>Eukaryota</taxon>
        <taxon>Metazoa</taxon>
        <taxon>Ecdysozoa</taxon>
        <taxon>Arthropoda</taxon>
        <taxon>Crustacea</taxon>
        <taxon>Branchiopoda</taxon>
        <taxon>Diplostraca</taxon>
        <taxon>Cladocera</taxon>
        <taxon>Anomopoda</taxon>
        <taxon>Daphniidae</taxon>
        <taxon>Daphnia</taxon>
        <taxon>Daphnia similis group</taxon>
    </lineage>
</organism>
<reference evidence="6 7" key="1">
    <citation type="submission" date="2022-05" db="EMBL/GenBank/DDBJ databases">
        <title>A multi-omics perspective on studying reproductive biology in Daphnia sinensis.</title>
        <authorList>
            <person name="Jia J."/>
        </authorList>
    </citation>
    <scope>NUCLEOTIDE SEQUENCE [LARGE SCALE GENOMIC DNA]</scope>
    <source>
        <strain evidence="6 7">WSL</strain>
    </source>
</reference>
<dbReference type="Gene3D" id="3.30.40.10">
    <property type="entry name" value="Zinc/RING finger domain, C3HC4 (zinc finger)"/>
    <property type="match status" value="1"/>
</dbReference>
<evidence type="ECO:0000256" key="2">
    <source>
        <dbReference type="ARBA" id="ARBA00022771"/>
    </source>
</evidence>
<feature type="region of interest" description="Disordered" evidence="4">
    <location>
        <begin position="470"/>
        <end position="505"/>
    </location>
</feature>
<comment type="caution">
    <text evidence="6">The sequence shown here is derived from an EMBL/GenBank/DDBJ whole genome shotgun (WGS) entry which is preliminary data.</text>
</comment>
<feature type="compositionally biased region" description="Low complexity" evidence="4">
    <location>
        <begin position="480"/>
        <end position="491"/>
    </location>
</feature>
<evidence type="ECO:0000256" key="4">
    <source>
        <dbReference type="SAM" id="MobiDB-lite"/>
    </source>
</evidence>
<keyword evidence="3" id="KW-0862">Zinc</keyword>
<name>A0AAD5L047_9CRUS</name>
<accession>A0AAD5L047</accession>
<proteinExistence type="predicted"/>
<sequence length="663" mass="75571">MEERIDVREEPGDRHGSVHYVSSIYKTGREHNHGPETQELRRIAAVNECVRLAGKRHGTLKKNFRGSPTNVTLTFDAALEKRMQVARMKNHPRIPETYAEMTDILTKYSKYGKTKKGHNFFSGCVEEETDGVRSNAFIFLSLNIMSLLSEVTQLASDGTFRSSPRMFQQLFTIHVTYRGKVSSITDGPNFQRLLYLCSLQTLPFAYVLMTHRNRKIYDASLRHILDEFKKHNPGASIDQIGLVISDFEPAILSSMGSAFPNARPRGCWFHYGQAIFRKTQEFGLQQKYQKKGVVYLIVKQLIALALLPENEIFQGFSDIKRKYADKLSNQPQVVQDAVKLLYAYYMNYWLLEVLPVTYSVYRDHNRTNNAIECWNRWFNERVLVAHPGFFEFMTFWIDANDCSERDLEGLRRGLSLSRDKSASYRTVDRKLMKLWEELDDKTISRVLFLELASNFFEPDRLRQDQGIAATKGQQRLRAGAAQPRTNRARPAAPAPDAPALPQQAVPQEQSLTPLAAPVAPPRTRRNATRLAITATAAEPIANSTTFEPIASTSSNNRSKRRVDIDVSDSSRPKRICRMPTRFNDFAVSEHPSTSADKSRTSPRQSPVSERTPNSRCRNCSINPQQFTLLPCNHSLCSSCMTISIPLRQCTRCQLPFQNMTVHV</sequence>
<dbReference type="InterPro" id="IPR018289">
    <property type="entry name" value="MULE_transposase_dom"/>
</dbReference>
<keyword evidence="2" id="KW-0863">Zinc-finger</keyword>
<dbReference type="GO" id="GO:0008270">
    <property type="term" value="F:zinc ion binding"/>
    <property type="evidence" value="ECO:0007669"/>
    <property type="project" value="UniProtKB-KW"/>
</dbReference>
<evidence type="ECO:0000256" key="3">
    <source>
        <dbReference type="ARBA" id="ARBA00022833"/>
    </source>
</evidence>